<feature type="domain" description="BioF2-like acetyltransferase" evidence="1">
    <location>
        <begin position="169"/>
        <end position="313"/>
    </location>
</feature>
<gene>
    <name evidence="2" type="ORF">SAE01_42690</name>
</gene>
<organism evidence="2 3">
    <name type="scientific">Segetibacter aerophilus</name>
    <dbReference type="NCBI Taxonomy" id="670293"/>
    <lineage>
        <taxon>Bacteria</taxon>
        <taxon>Pseudomonadati</taxon>
        <taxon>Bacteroidota</taxon>
        <taxon>Chitinophagia</taxon>
        <taxon>Chitinophagales</taxon>
        <taxon>Chitinophagaceae</taxon>
        <taxon>Segetibacter</taxon>
    </lineage>
</organism>
<name>A0A512BIJ5_9BACT</name>
<proteinExistence type="predicted"/>
<accession>A0A512BIJ5</accession>
<protein>
    <recommendedName>
        <fullName evidence="1">BioF2-like acetyltransferase domain-containing protein</fullName>
    </recommendedName>
</protein>
<dbReference type="InterPro" id="IPR038740">
    <property type="entry name" value="BioF2-like_GNAT_dom"/>
</dbReference>
<comment type="caution">
    <text evidence="2">The sequence shown here is derived from an EMBL/GenBank/DDBJ whole genome shotgun (WGS) entry which is preliminary data.</text>
</comment>
<dbReference type="Pfam" id="PF02585">
    <property type="entry name" value="PIG-L"/>
    <property type="match status" value="1"/>
</dbReference>
<evidence type="ECO:0000259" key="1">
    <source>
        <dbReference type="Pfam" id="PF13480"/>
    </source>
</evidence>
<dbReference type="SUPFAM" id="SSF102588">
    <property type="entry name" value="LmbE-like"/>
    <property type="match status" value="1"/>
</dbReference>
<evidence type="ECO:0000313" key="3">
    <source>
        <dbReference type="Proteomes" id="UP000321513"/>
    </source>
</evidence>
<dbReference type="RefSeq" id="WP_147205888.1">
    <property type="nucleotide sequence ID" value="NZ_BJYT01000028.1"/>
</dbReference>
<dbReference type="OrthoDB" id="9790023at2"/>
<dbReference type="GO" id="GO:0016811">
    <property type="term" value="F:hydrolase activity, acting on carbon-nitrogen (but not peptide) bonds, in linear amides"/>
    <property type="evidence" value="ECO:0007669"/>
    <property type="project" value="TreeGrafter"/>
</dbReference>
<dbReference type="PANTHER" id="PTHR12993:SF30">
    <property type="entry name" value="N-ACETYL-ALPHA-D-GLUCOSAMINYL L-MALATE DEACETYLASE 1"/>
    <property type="match status" value="1"/>
</dbReference>
<evidence type="ECO:0000313" key="2">
    <source>
        <dbReference type="EMBL" id="GEO11773.1"/>
    </source>
</evidence>
<dbReference type="SUPFAM" id="SSF55729">
    <property type="entry name" value="Acyl-CoA N-acyltransferases (Nat)"/>
    <property type="match status" value="1"/>
</dbReference>
<dbReference type="InterPro" id="IPR016181">
    <property type="entry name" value="Acyl_CoA_acyltransferase"/>
</dbReference>
<reference evidence="2 3" key="1">
    <citation type="submission" date="2019-07" db="EMBL/GenBank/DDBJ databases">
        <title>Whole genome shotgun sequence of Segetibacter aerophilus NBRC 106135.</title>
        <authorList>
            <person name="Hosoyama A."/>
            <person name="Uohara A."/>
            <person name="Ohji S."/>
            <person name="Ichikawa N."/>
        </authorList>
    </citation>
    <scope>NUCLEOTIDE SEQUENCE [LARGE SCALE GENOMIC DNA]</scope>
    <source>
        <strain evidence="2 3">NBRC 106135</strain>
    </source>
</reference>
<dbReference type="Gene3D" id="3.40.630.30">
    <property type="match status" value="1"/>
</dbReference>
<dbReference type="Gene3D" id="3.40.50.10320">
    <property type="entry name" value="LmbE-like"/>
    <property type="match status" value="1"/>
</dbReference>
<dbReference type="InterPro" id="IPR003737">
    <property type="entry name" value="GlcNAc_PI_deacetylase-related"/>
</dbReference>
<dbReference type="EMBL" id="BJYT01000028">
    <property type="protein sequence ID" value="GEO11773.1"/>
    <property type="molecule type" value="Genomic_DNA"/>
</dbReference>
<dbReference type="PANTHER" id="PTHR12993">
    <property type="entry name" value="N-ACETYLGLUCOSAMINYL-PHOSPHATIDYLINOSITOL DE-N-ACETYLASE-RELATED"/>
    <property type="match status" value="1"/>
</dbReference>
<dbReference type="InterPro" id="IPR024078">
    <property type="entry name" value="LmbE-like_dom_sf"/>
</dbReference>
<sequence>MAKRNVTYRVLNSFDERELSAEVWNKVLAKGTSDVIFMTWQWQRVWWKVFGRGNLSIIVAEQENETFAIAPLFSEYGMLYFVGSGGSDYLDFIGDIDEDVLGEMLRLASNEVEDFAGFQFYHIPKESKTNSLLVKAAQQQRWKIYDEGGWVCPRLELSTYPEEALAATRKKSLLRHESYFKRNGEFTIKHLQESEEIKAHLDDFFEQHINRWATTRFPSLFLDVKQKEFFNKLAEIADATGWMRFTAIISNNAPVAYHFGFNYKGNFFWYKPSFDIQHAKHSPGEVLLRQLLLQALEEGAHTFDFGLGEEVFKDRFATSKKVVKNWGLYKEVARKVLVISPHPDDESIGCGGTIRKHIVEGDTVEVIFLTSGEHGGLGKTMADNTVILREEESKKAASILELTTLNFWREPDGRFEVNNDNLQKLVDKILELEPSIIYVPHENEEHPDHKAAAQLVKEVLNLLPSSLQHKPNVLMYEVWTPIQKFQHVVDITPYVEVKRNAIAAYDSQCSMVKFHEAIIGLNRYRGEMHSWPGGDYAEIFKELEV</sequence>
<keyword evidence="3" id="KW-1185">Reference proteome</keyword>
<dbReference type="Proteomes" id="UP000321513">
    <property type="component" value="Unassembled WGS sequence"/>
</dbReference>
<dbReference type="AlphaFoldDB" id="A0A512BIJ5"/>
<dbReference type="Pfam" id="PF13480">
    <property type="entry name" value="Acetyltransf_6"/>
    <property type="match status" value="1"/>
</dbReference>